<name>A0AAD5PTK7_9CRUS</name>
<evidence type="ECO:0000313" key="5">
    <source>
        <dbReference type="Proteomes" id="UP000820818"/>
    </source>
</evidence>
<dbReference type="GO" id="GO:0012505">
    <property type="term" value="C:endomembrane system"/>
    <property type="evidence" value="ECO:0007669"/>
    <property type="project" value="TreeGrafter"/>
</dbReference>
<gene>
    <name evidence="4" type="ORF">GHT06_013446</name>
</gene>
<dbReference type="Proteomes" id="UP000820818">
    <property type="component" value="Linkage Group LG4"/>
</dbReference>
<accession>A0AAD5PTK7</accession>
<dbReference type="AlphaFoldDB" id="A0AAD5PTK7"/>
<organism evidence="4 5">
    <name type="scientific">Daphnia sinensis</name>
    <dbReference type="NCBI Taxonomy" id="1820382"/>
    <lineage>
        <taxon>Eukaryota</taxon>
        <taxon>Metazoa</taxon>
        <taxon>Ecdysozoa</taxon>
        <taxon>Arthropoda</taxon>
        <taxon>Crustacea</taxon>
        <taxon>Branchiopoda</taxon>
        <taxon>Diplostraca</taxon>
        <taxon>Cladocera</taxon>
        <taxon>Anomopoda</taxon>
        <taxon>Daphniidae</taxon>
        <taxon>Daphnia</taxon>
        <taxon>Daphnia similis group</taxon>
    </lineage>
</organism>
<dbReference type="PANTHER" id="PTHR12277:SF72">
    <property type="entry name" value="BAT5L PROTEIN"/>
    <property type="match status" value="1"/>
</dbReference>
<dbReference type="PANTHER" id="PTHR12277">
    <property type="entry name" value="ALPHA/BETA HYDROLASE DOMAIN-CONTAINING PROTEIN"/>
    <property type="match status" value="1"/>
</dbReference>
<sequence length="545" mass="61739">MAAVSFIKCLLGPRLIKIYASSERNAISYLPSGTEKFGDGFLKLINWSLQLGFYTSPFVIWVLHKKNYFGYDGLQSLMRFTAICSFLCASSLVARAFGRLSNPHYMKFINHLEVARVNYNSITKKPLSQYDFEFSAWPVDYDAKEIQKDSDKPRIFIDEDSNNRSITEIARVLPCRILGYMFAHTIGIRLLYPGTIIQHFIDTHLVEGRSRLIEELQGERYKLMSRDENAIDCIAVDRRAKPQYSNGHLLVICCEGNAGFYELGMIGTPLEAGYSVLGWNHPGFGGSSGTPFPRQDQNAIDIVVQFALNKLNFPAEHIIVYGWSIGGFTASWAAMNYPNIRGVMLDATFDHVLPLAANVMPSSWKSIVATTVKHNLNLNVADQLIKYSGPIVLFRRTRDEVIALEPGMLSSNRGNDLLIKLLKFRFPHIIDQTTIPNLRAFLNADTAEREEMIGNLEISHDPCIKQLKEYAIENRNSFPMRVGQSWNEKKKTQMAMFLASRYMLDYDSTHCTPLPAEMFRLPQEIGYEADSVQISDFTEVSPSNL</sequence>
<keyword evidence="1" id="KW-1133">Transmembrane helix</keyword>
<dbReference type="InterPro" id="IPR029058">
    <property type="entry name" value="AB_hydrolase_fold"/>
</dbReference>
<evidence type="ECO:0000259" key="3">
    <source>
        <dbReference type="Pfam" id="PF22990"/>
    </source>
</evidence>
<feature type="domain" description="Phosphatidylserine Lipase ABHD16 N-terminal" evidence="3">
    <location>
        <begin position="5"/>
        <end position="133"/>
    </location>
</feature>
<evidence type="ECO:0000313" key="4">
    <source>
        <dbReference type="EMBL" id="KAI9559456.1"/>
    </source>
</evidence>
<feature type="domain" description="AB hydrolase-1" evidence="2">
    <location>
        <begin position="251"/>
        <end position="390"/>
    </location>
</feature>
<reference evidence="4 5" key="1">
    <citation type="submission" date="2022-05" db="EMBL/GenBank/DDBJ databases">
        <title>A multi-omics perspective on studying reproductive biology in Daphnia sinensis.</title>
        <authorList>
            <person name="Jia J."/>
        </authorList>
    </citation>
    <scope>NUCLEOTIDE SEQUENCE [LARGE SCALE GENOMIC DNA]</scope>
    <source>
        <strain evidence="4 5">WSL</strain>
    </source>
</reference>
<feature type="transmembrane region" description="Helical" evidence="1">
    <location>
        <begin position="76"/>
        <end position="97"/>
    </location>
</feature>
<dbReference type="EMBL" id="WJBH02000004">
    <property type="protein sequence ID" value="KAI9559456.1"/>
    <property type="molecule type" value="Genomic_DNA"/>
</dbReference>
<dbReference type="Gene3D" id="3.40.50.1820">
    <property type="entry name" value="alpha/beta hydrolase"/>
    <property type="match status" value="1"/>
</dbReference>
<dbReference type="GO" id="GO:0004620">
    <property type="term" value="F:phospholipase activity"/>
    <property type="evidence" value="ECO:0007669"/>
    <property type="project" value="TreeGrafter"/>
</dbReference>
<keyword evidence="1" id="KW-0472">Membrane</keyword>
<dbReference type="GO" id="GO:0006660">
    <property type="term" value="P:phosphatidylserine catabolic process"/>
    <property type="evidence" value="ECO:0007669"/>
    <property type="project" value="TreeGrafter"/>
</dbReference>
<evidence type="ECO:0000259" key="2">
    <source>
        <dbReference type="Pfam" id="PF00561"/>
    </source>
</evidence>
<dbReference type="Pfam" id="PF22990">
    <property type="entry name" value="ABHD16_N"/>
    <property type="match status" value="1"/>
</dbReference>
<dbReference type="Pfam" id="PF00561">
    <property type="entry name" value="Abhydrolase_1"/>
    <property type="match status" value="1"/>
</dbReference>
<dbReference type="SUPFAM" id="SSF53474">
    <property type="entry name" value="alpha/beta-Hydrolases"/>
    <property type="match status" value="1"/>
</dbReference>
<dbReference type="GO" id="GO:0047372">
    <property type="term" value="F:monoacylglycerol lipase activity"/>
    <property type="evidence" value="ECO:0007669"/>
    <property type="project" value="TreeGrafter"/>
</dbReference>
<comment type="caution">
    <text evidence="4">The sequence shown here is derived from an EMBL/GenBank/DDBJ whole genome shotgun (WGS) entry which is preliminary data.</text>
</comment>
<evidence type="ECO:0000256" key="1">
    <source>
        <dbReference type="SAM" id="Phobius"/>
    </source>
</evidence>
<protein>
    <submittedName>
        <fullName evidence="4">Uncharacterized protein</fullName>
    </submittedName>
</protein>
<keyword evidence="5" id="KW-1185">Reference proteome</keyword>
<feature type="transmembrane region" description="Helical" evidence="1">
    <location>
        <begin position="44"/>
        <end position="64"/>
    </location>
</feature>
<dbReference type="InterPro" id="IPR054518">
    <property type="entry name" value="ABHD16_N"/>
</dbReference>
<dbReference type="GO" id="GO:0052651">
    <property type="term" value="P:monoacylglycerol catabolic process"/>
    <property type="evidence" value="ECO:0007669"/>
    <property type="project" value="TreeGrafter"/>
</dbReference>
<dbReference type="InterPro" id="IPR000073">
    <property type="entry name" value="AB_hydrolase_1"/>
</dbReference>
<proteinExistence type="predicted"/>
<keyword evidence="1" id="KW-0812">Transmembrane</keyword>